<proteinExistence type="predicted"/>
<reference evidence="1 2" key="1">
    <citation type="submission" date="2024-07" db="EMBL/GenBank/DDBJ databases">
        <title>Genomic Encyclopedia of Type Strains, Phase V (KMG-V): Genome sequencing to study the core and pangenomes of soil and plant-associated prokaryotes.</title>
        <authorList>
            <person name="Whitman W."/>
        </authorList>
    </citation>
    <scope>NUCLEOTIDE SEQUENCE [LARGE SCALE GENOMIC DNA]</scope>
    <source>
        <strain evidence="1 2">USDA 222</strain>
    </source>
</reference>
<evidence type="ECO:0000313" key="2">
    <source>
        <dbReference type="Proteomes" id="UP001565474"/>
    </source>
</evidence>
<dbReference type="EMBL" id="JBGBZN010000002">
    <property type="protein sequence ID" value="MEY9473902.1"/>
    <property type="molecule type" value="Genomic_DNA"/>
</dbReference>
<protein>
    <submittedName>
        <fullName evidence="1">Uncharacterized protein</fullName>
    </submittedName>
</protein>
<name>A0ABV4GSJ6_9BRAD</name>
<keyword evidence="2" id="KW-1185">Reference proteome</keyword>
<comment type="caution">
    <text evidence="1">The sequence shown here is derived from an EMBL/GenBank/DDBJ whole genome shotgun (WGS) entry which is preliminary data.</text>
</comment>
<sequence>MILVQLSGKDAAGHAKSPIDRIGRFGLGTPDQASWSIRVP</sequence>
<dbReference type="Proteomes" id="UP001565474">
    <property type="component" value="Unassembled WGS sequence"/>
</dbReference>
<evidence type="ECO:0000313" key="1">
    <source>
        <dbReference type="EMBL" id="MEY9473902.1"/>
    </source>
</evidence>
<organism evidence="1 2">
    <name type="scientific">Bradyrhizobium yuanmingense</name>
    <dbReference type="NCBI Taxonomy" id="108015"/>
    <lineage>
        <taxon>Bacteria</taxon>
        <taxon>Pseudomonadati</taxon>
        <taxon>Pseudomonadota</taxon>
        <taxon>Alphaproteobacteria</taxon>
        <taxon>Hyphomicrobiales</taxon>
        <taxon>Nitrobacteraceae</taxon>
        <taxon>Bradyrhizobium</taxon>
    </lineage>
</organism>
<gene>
    <name evidence="1" type="ORF">ABH992_006301</name>
</gene>
<accession>A0ABV4GSJ6</accession>